<evidence type="ECO:0000256" key="3">
    <source>
        <dbReference type="PROSITE-ProRule" id="PRU00221"/>
    </source>
</evidence>
<sequence length="1491" mass="165675">MMDTNVRETRTSSVLLGDDCRVRPVGRGSWTDINQSTLPLLAQISAKMTTIRTRIKRIFKQAKYSLLKSKGTAASPSPSFDTLPHTDSLGHVVHGRGVDRVSRSSPPTQVPTSQQPTRHLNETPDADIQLEQLLKPISPIKRDRQGLTGLGTSARDTQPPGAGAHAPSPKWKVLGELARIISQATGLFDPIKEMVDVFMGCVDTYRMTGATQAEYNELQVRLESIVDDLKAHFQDGSVTMTTSVESICRSIMGELEKIKSKLGDNARVRYNLDASNEANMILACYRRIDLDLTRLSLNATWETARGIKDRTVSTRIDRLAPSLSARYNSAEADDEFKRQACASGTRVKILRDILDWSHNGANQKIYWLNGMAGTGKTTIAYSLCEMLHTERKLAASFFCSRMKEDCRMAKRIIPSIAYQLARFSLPFLAVLAAVLEKDLDVHLSSLHVQFDELIVKPLQAVKDTLPDGLVIVIDALDECDNKESTGRILDILLSKAAELPIKFLVSSRPEPEIYDRLVDNQITSQLILHELDKGEVQADIETYFRAQLTRMEPLEEQIAALVERAGILFIYAATAVRYIAYDNFRSDPHDRLRTILAGPESQEDGENDEIDQLYTVVLEAALGNRRLRRIERDNMRQVLHTVVCARDHLTISALSELIQIHNINRVRAVLRPLWSILHVVGESELVTTLHASFLDFMFSQARSKAYFCDSGVHNRNLAEHCFGRIRRACPQFNICGLESAYTPDDMVPNIEERVANVIPLELSYACRYWADHTEAGNCATTVAMQLKDFLSTHLLLWMEVLNLKKQMRAGMECIRQMAEVCKLLESDEELVELAKDARRFVNTFSSSPVSQSTPHIYISTLAFWPRHRPIAKHYAKFTRGPVEAEGTALTRRQLSHLATWVFEGGVDIIAVSRDGWSVALVVGADVLIVDPSSGKVVLGPLPDHSGQIQSIVFSTDGSRLLAGSFQQSSTNPVIIGWDVRSGETVLGPLQLDGHTGSIRCLRLSPDSTRVVTGSDDRTVRVWDVTDGNMLCQMETHDWVKVIAFSPDGTRIAAGFGQTLQVWNSHTGDTTLGPLTAGGIDMITFSPDKSRLIHAGNHPAVLYVRDTESGDIIHELDHQYTDTITCIGYSPDGRCIVSGSTNRTLWVWDAQNGATMLGPLEGHQGSLTSINFSPDGSHIISGCRGGYACTWDARKHNLQAVTNSPNSLSSNITSVKFSSNGAHFVSGFEDGTVCIWDSHTGDMTAGPIKAPMAQFETVNWDALDGKQILSLYDGHISRGNSAPHSPNNEHIASGCNEKARLAWDAYTRTKAPSLPAGHSNYDQSANFPPNSACLVSESDVSVIRVWDVRTGEMVIELPHGHEHAIRSVAYSPDGNRIVSLSDDTSVRIHDARSDEDRVSRPAFYHFYHGNPIGQCSQALSCSKTDYGDWTMRKDGWIVDDQSRLLVWVPWDLRRALMWPRTQVMVAPWGYVRLKFDKSRMGESWVQSYSSDL</sequence>
<evidence type="ECO:0000313" key="7">
    <source>
        <dbReference type="Proteomes" id="UP000044841"/>
    </source>
</evidence>
<dbReference type="InterPro" id="IPR020472">
    <property type="entry name" value="WD40_PAC1"/>
</dbReference>
<keyword evidence="7" id="KW-1185">Reference proteome</keyword>
<evidence type="ECO:0000256" key="2">
    <source>
        <dbReference type="ARBA" id="ARBA00022737"/>
    </source>
</evidence>
<dbReference type="PROSITE" id="PS50294">
    <property type="entry name" value="WD_REPEATS_REGION"/>
    <property type="match status" value="5"/>
</dbReference>
<dbReference type="SUPFAM" id="SSF52540">
    <property type="entry name" value="P-loop containing nucleoside triphosphate hydrolases"/>
    <property type="match status" value="1"/>
</dbReference>
<dbReference type="InterPro" id="IPR001680">
    <property type="entry name" value="WD40_rpt"/>
</dbReference>
<dbReference type="SUPFAM" id="SSF50998">
    <property type="entry name" value="Quinoprotein alcohol dehydrogenase-like"/>
    <property type="match status" value="1"/>
</dbReference>
<dbReference type="InterPro" id="IPR019775">
    <property type="entry name" value="WD40_repeat_CS"/>
</dbReference>
<dbReference type="InterPro" id="IPR015943">
    <property type="entry name" value="WD40/YVTN_repeat-like_dom_sf"/>
</dbReference>
<evidence type="ECO:0000256" key="1">
    <source>
        <dbReference type="ARBA" id="ARBA00022574"/>
    </source>
</evidence>
<feature type="repeat" description="WD" evidence="3">
    <location>
        <begin position="991"/>
        <end position="1032"/>
    </location>
</feature>
<accession>A0A0K6FV36</accession>
<dbReference type="InterPro" id="IPR007111">
    <property type="entry name" value="NACHT_NTPase"/>
</dbReference>
<reference evidence="6 7" key="1">
    <citation type="submission" date="2015-07" db="EMBL/GenBank/DDBJ databases">
        <authorList>
            <person name="Noorani M."/>
        </authorList>
    </citation>
    <scope>NUCLEOTIDE SEQUENCE [LARGE SCALE GENOMIC DNA]</scope>
    <source>
        <strain evidence="6">BBA 69670</strain>
    </source>
</reference>
<dbReference type="InterPro" id="IPR011047">
    <property type="entry name" value="Quinoprotein_ADH-like_sf"/>
</dbReference>
<protein>
    <submittedName>
        <fullName evidence="6">Kinesin-like protein KIF21A</fullName>
    </submittedName>
</protein>
<dbReference type="CDD" id="cd00200">
    <property type="entry name" value="WD40"/>
    <property type="match status" value="1"/>
</dbReference>
<evidence type="ECO:0000256" key="4">
    <source>
        <dbReference type="SAM" id="MobiDB-lite"/>
    </source>
</evidence>
<dbReference type="PROSITE" id="PS50837">
    <property type="entry name" value="NACHT"/>
    <property type="match status" value="1"/>
</dbReference>
<dbReference type="EMBL" id="CYGV01001101">
    <property type="protein sequence ID" value="CUA70041.1"/>
    <property type="molecule type" value="Genomic_DNA"/>
</dbReference>
<feature type="repeat" description="WD" evidence="3">
    <location>
        <begin position="1204"/>
        <end position="1245"/>
    </location>
</feature>
<feature type="repeat" description="WD" evidence="3">
    <location>
        <begin position="1116"/>
        <end position="1157"/>
    </location>
</feature>
<dbReference type="Pfam" id="PF24883">
    <property type="entry name" value="NPHP3_N"/>
    <property type="match status" value="1"/>
</dbReference>
<keyword evidence="1 3" id="KW-0853">WD repeat</keyword>
<organism evidence="6 7">
    <name type="scientific">Rhizoctonia solani</name>
    <dbReference type="NCBI Taxonomy" id="456999"/>
    <lineage>
        <taxon>Eukaryota</taxon>
        <taxon>Fungi</taxon>
        <taxon>Dikarya</taxon>
        <taxon>Basidiomycota</taxon>
        <taxon>Agaricomycotina</taxon>
        <taxon>Agaricomycetes</taxon>
        <taxon>Cantharellales</taxon>
        <taxon>Ceratobasidiaceae</taxon>
        <taxon>Rhizoctonia</taxon>
    </lineage>
</organism>
<dbReference type="SMART" id="SM00320">
    <property type="entry name" value="WD40"/>
    <property type="match status" value="8"/>
</dbReference>
<dbReference type="Gene3D" id="2.130.10.10">
    <property type="entry name" value="YVTN repeat-like/Quinoprotein amine dehydrogenase"/>
    <property type="match status" value="3"/>
</dbReference>
<dbReference type="InterPro" id="IPR056884">
    <property type="entry name" value="NPHP3-like_N"/>
</dbReference>
<feature type="repeat" description="WD" evidence="3">
    <location>
        <begin position="1357"/>
        <end position="1398"/>
    </location>
</feature>
<feature type="compositionally biased region" description="Low complexity" evidence="4">
    <location>
        <begin position="103"/>
        <end position="118"/>
    </location>
</feature>
<keyword evidence="2" id="KW-0677">Repeat</keyword>
<dbReference type="SUPFAM" id="SSF50978">
    <property type="entry name" value="WD40 repeat-like"/>
    <property type="match status" value="1"/>
</dbReference>
<proteinExistence type="predicted"/>
<dbReference type="PANTHER" id="PTHR22847:SF637">
    <property type="entry name" value="WD REPEAT DOMAIN 5B"/>
    <property type="match status" value="1"/>
</dbReference>
<dbReference type="Proteomes" id="UP000044841">
    <property type="component" value="Unassembled WGS sequence"/>
</dbReference>
<dbReference type="InterPro" id="IPR027417">
    <property type="entry name" value="P-loop_NTPase"/>
</dbReference>
<feature type="repeat" description="WD" evidence="3">
    <location>
        <begin position="1159"/>
        <end position="1200"/>
    </location>
</feature>
<dbReference type="PRINTS" id="PR00320">
    <property type="entry name" value="GPROTEINBRPT"/>
</dbReference>
<dbReference type="InterPro" id="IPR036322">
    <property type="entry name" value="WD40_repeat_dom_sf"/>
</dbReference>
<dbReference type="PANTHER" id="PTHR22847">
    <property type="entry name" value="WD40 REPEAT PROTEIN"/>
    <property type="match status" value="1"/>
</dbReference>
<dbReference type="PROSITE" id="PS00678">
    <property type="entry name" value="WD_REPEATS_1"/>
    <property type="match status" value="2"/>
</dbReference>
<feature type="domain" description="NACHT" evidence="5">
    <location>
        <begin position="364"/>
        <end position="509"/>
    </location>
</feature>
<feature type="region of interest" description="Disordered" evidence="4">
    <location>
        <begin position="141"/>
        <end position="169"/>
    </location>
</feature>
<dbReference type="Gene3D" id="3.40.50.300">
    <property type="entry name" value="P-loop containing nucleotide triphosphate hydrolases"/>
    <property type="match status" value="1"/>
</dbReference>
<dbReference type="GO" id="GO:1990234">
    <property type="term" value="C:transferase complex"/>
    <property type="evidence" value="ECO:0007669"/>
    <property type="project" value="UniProtKB-ARBA"/>
</dbReference>
<gene>
    <name evidence="6" type="ORF">RSOLAG22IIIB_08885</name>
</gene>
<evidence type="ECO:0000259" key="5">
    <source>
        <dbReference type="PROSITE" id="PS50837"/>
    </source>
</evidence>
<dbReference type="Pfam" id="PF00400">
    <property type="entry name" value="WD40"/>
    <property type="match status" value="6"/>
</dbReference>
<feature type="repeat" description="WD" evidence="3">
    <location>
        <begin position="1314"/>
        <end position="1355"/>
    </location>
</feature>
<evidence type="ECO:0000313" key="6">
    <source>
        <dbReference type="EMBL" id="CUA70041.1"/>
    </source>
</evidence>
<feature type="region of interest" description="Disordered" evidence="4">
    <location>
        <begin position="98"/>
        <end position="123"/>
    </location>
</feature>
<dbReference type="PROSITE" id="PS50082">
    <property type="entry name" value="WD_REPEATS_2"/>
    <property type="match status" value="6"/>
</dbReference>
<name>A0A0K6FV36_9AGAM</name>